<proteinExistence type="predicted"/>
<organism evidence="2 3">
    <name type="scientific">Microdochium bolleyi</name>
    <dbReference type="NCBI Taxonomy" id="196109"/>
    <lineage>
        <taxon>Eukaryota</taxon>
        <taxon>Fungi</taxon>
        <taxon>Dikarya</taxon>
        <taxon>Ascomycota</taxon>
        <taxon>Pezizomycotina</taxon>
        <taxon>Sordariomycetes</taxon>
        <taxon>Xylariomycetidae</taxon>
        <taxon>Xylariales</taxon>
        <taxon>Microdochiaceae</taxon>
        <taxon>Microdochium</taxon>
    </lineage>
</organism>
<dbReference type="STRING" id="196109.A0A136JKC7"/>
<dbReference type="SUPFAM" id="SSF54427">
    <property type="entry name" value="NTF2-like"/>
    <property type="match status" value="1"/>
</dbReference>
<feature type="region of interest" description="Disordered" evidence="1">
    <location>
        <begin position="1"/>
        <end position="22"/>
    </location>
</feature>
<dbReference type="EMBL" id="KQ964245">
    <property type="protein sequence ID" value="KXJ97605.1"/>
    <property type="molecule type" value="Genomic_DNA"/>
</dbReference>
<accession>A0A136JKC7</accession>
<reference evidence="3" key="1">
    <citation type="submission" date="2016-02" db="EMBL/GenBank/DDBJ databases">
        <title>Draft genome sequence of Microdochium bolleyi, a fungal endophyte of beachgrass.</title>
        <authorList>
            <consortium name="DOE Joint Genome Institute"/>
            <person name="David A.S."/>
            <person name="May G."/>
            <person name="Haridas S."/>
            <person name="Lim J."/>
            <person name="Wang M."/>
            <person name="Labutti K."/>
            <person name="Lipzen A."/>
            <person name="Barry K."/>
            <person name="Grigoriev I.V."/>
        </authorList>
    </citation>
    <scope>NUCLEOTIDE SEQUENCE [LARGE SCALE GENOMIC DNA]</scope>
    <source>
        <strain evidence="3">J235TASD1</strain>
    </source>
</reference>
<gene>
    <name evidence="2" type="ORF">Micbo1qcDRAFT_8872</name>
</gene>
<protein>
    <recommendedName>
        <fullName evidence="4">SnoaL-like domain-containing protein</fullName>
    </recommendedName>
</protein>
<evidence type="ECO:0000256" key="1">
    <source>
        <dbReference type="SAM" id="MobiDB-lite"/>
    </source>
</evidence>
<dbReference type="InParanoid" id="A0A136JKC7"/>
<keyword evidence="3" id="KW-1185">Reference proteome</keyword>
<dbReference type="OrthoDB" id="3468019at2759"/>
<name>A0A136JKC7_9PEZI</name>
<evidence type="ECO:0000313" key="3">
    <source>
        <dbReference type="Proteomes" id="UP000070501"/>
    </source>
</evidence>
<dbReference type="AlphaFoldDB" id="A0A136JKC7"/>
<sequence length="205" mass="22533">MAQVELGGQDGTGDQQDHGEALGSYRPEYVFPLVDGQRSAVVIEDGSVQDFVSGFYAVSDDPGGTEEWLGYFAGSDADDENREDEGDGHDEGALPVAGSAAARVALGDRQVVGLAEIRALRGSMWEEVRRRRHRLDKVEITAVHDGGARIEYTIYGTVLLTPRDAAAEASPQETRWHGFAEIERRRRDGRGPAWRYKSYKVVLLP</sequence>
<evidence type="ECO:0000313" key="2">
    <source>
        <dbReference type="EMBL" id="KXJ97605.1"/>
    </source>
</evidence>
<dbReference type="InterPro" id="IPR032710">
    <property type="entry name" value="NTF2-like_dom_sf"/>
</dbReference>
<evidence type="ECO:0008006" key="4">
    <source>
        <dbReference type="Google" id="ProtNLM"/>
    </source>
</evidence>
<dbReference type="Proteomes" id="UP000070501">
    <property type="component" value="Unassembled WGS sequence"/>
</dbReference>